<evidence type="ECO:0000256" key="1">
    <source>
        <dbReference type="ARBA" id="ARBA00004496"/>
    </source>
</evidence>
<dbReference type="PANTHER" id="PTHR48098:SF3">
    <property type="entry name" value="IRON(III) ENTEROBACTIN ESTERASE"/>
    <property type="match status" value="1"/>
</dbReference>
<evidence type="ECO:0000259" key="6">
    <source>
        <dbReference type="Pfam" id="PF11806"/>
    </source>
</evidence>
<reference evidence="7 8" key="1">
    <citation type="submission" date="2018-05" db="EMBL/GenBank/DDBJ databases">
        <title>Genomic Encyclopedia of Archaeal and Bacterial Type Strains, Phase II (KMG-II): from individual species to whole genera.</title>
        <authorList>
            <person name="Goeker M."/>
        </authorList>
    </citation>
    <scope>NUCLEOTIDE SEQUENCE [LARGE SCALE GENOMIC DNA]</scope>
    <source>
        <strain evidence="7 8">DSM 45184</strain>
    </source>
</reference>
<dbReference type="Gene3D" id="2.60.40.10">
    <property type="entry name" value="Immunoglobulins"/>
    <property type="match status" value="1"/>
</dbReference>
<keyword evidence="8" id="KW-1185">Reference proteome</keyword>
<dbReference type="InterPro" id="IPR014756">
    <property type="entry name" value="Ig_E-set"/>
</dbReference>
<dbReference type="Proteomes" id="UP000245697">
    <property type="component" value="Unassembled WGS sequence"/>
</dbReference>
<comment type="subcellular location">
    <subcellularLocation>
        <location evidence="1">Cytoplasm</location>
    </subcellularLocation>
</comment>
<dbReference type="GO" id="GO:0005737">
    <property type="term" value="C:cytoplasm"/>
    <property type="evidence" value="ECO:0007669"/>
    <property type="project" value="UniProtKB-SubCell"/>
</dbReference>
<keyword evidence="3" id="KW-0378">Hydrolase</keyword>
<keyword evidence="2" id="KW-0963">Cytoplasm</keyword>
<evidence type="ECO:0000256" key="5">
    <source>
        <dbReference type="SAM" id="MobiDB-lite"/>
    </source>
</evidence>
<dbReference type="GO" id="GO:0008849">
    <property type="term" value="F:enterochelin esterase activity"/>
    <property type="evidence" value="ECO:0007669"/>
    <property type="project" value="InterPro"/>
</dbReference>
<dbReference type="AlphaFoldDB" id="A0A316G2V5"/>
<dbReference type="InterPro" id="IPR000801">
    <property type="entry name" value="Esterase-like"/>
</dbReference>
<sequence>MGIIDRLQADPGLWEDLAAGGTPVVEPWDDEHVLVTFLWRGDAARTRVCWGIWDDLTRLPGTDIWHLSRVMPAATRTVYYFAHGDEAGGDGSPMPPDRSGTGPAHVDPGNPRHQHFPADPLDPTDHDVWASVLELPGAPPEPWISRHPGVTPGTRETHTLRSAAFGGDRHIVLHRPSGVPAGGLPTLVVFDGHNAREVLRIPETLDNLVAAGRVPPYTAVFVHLPDATRDDELGAVPALRDFIAGEVMPFVRTLWGTPDTGGRNIVAGASRGGLAAAYLALELPELFGAAICQSGSFWWGPDGEPEWLTRQVAARPRADVRFHLDVGTEETTPARNGLHQIEVNRRMRDTLRARGYDVHYVEYAGSHDYVNWRRTFADGLLAVSRPY</sequence>
<dbReference type="Pfam" id="PF11806">
    <property type="entry name" value="Enterochelin_N"/>
    <property type="match status" value="1"/>
</dbReference>
<dbReference type="Gene3D" id="3.40.50.1820">
    <property type="entry name" value="alpha/beta hydrolase"/>
    <property type="match status" value="1"/>
</dbReference>
<evidence type="ECO:0000256" key="2">
    <source>
        <dbReference type="ARBA" id="ARBA00022490"/>
    </source>
</evidence>
<feature type="domain" description="Enterochelin esterase N-terminal" evidence="6">
    <location>
        <begin position="35"/>
        <end position="143"/>
    </location>
</feature>
<comment type="caution">
    <text evidence="7">The sequence shown here is derived from an EMBL/GenBank/DDBJ whole genome shotgun (WGS) entry which is preliminary data.</text>
</comment>
<gene>
    <name evidence="7" type="ORF">BC793_10561</name>
</gene>
<comment type="similarity">
    <text evidence="4">Belongs to the Fes family.</text>
</comment>
<dbReference type="GO" id="GO:0005506">
    <property type="term" value="F:iron ion binding"/>
    <property type="evidence" value="ECO:0007669"/>
    <property type="project" value="InterPro"/>
</dbReference>
<dbReference type="InterPro" id="IPR013783">
    <property type="entry name" value="Ig-like_fold"/>
</dbReference>
<evidence type="ECO:0000256" key="4">
    <source>
        <dbReference type="ARBA" id="ARBA00024201"/>
    </source>
</evidence>
<dbReference type="EMBL" id="QGGR01000005">
    <property type="protein sequence ID" value="PWK48717.1"/>
    <property type="molecule type" value="Genomic_DNA"/>
</dbReference>
<dbReference type="GO" id="GO:0005975">
    <property type="term" value="P:carbohydrate metabolic process"/>
    <property type="evidence" value="ECO:0007669"/>
    <property type="project" value="UniProtKB-ARBA"/>
</dbReference>
<dbReference type="InterPro" id="IPR029058">
    <property type="entry name" value="AB_hydrolase_fold"/>
</dbReference>
<dbReference type="SUPFAM" id="SSF81296">
    <property type="entry name" value="E set domains"/>
    <property type="match status" value="1"/>
</dbReference>
<dbReference type="InterPro" id="IPR050583">
    <property type="entry name" value="Mycobacterial_A85_antigen"/>
</dbReference>
<dbReference type="RefSeq" id="WP_239169963.1">
    <property type="nucleotide sequence ID" value="NZ_BONA01000034.1"/>
</dbReference>
<dbReference type="SUPFAM" id="SSF53474">
    <property type="entry name" value="alpha/beta-Hydrolases"/>
    <property type="match status" value="1"/>
</dbReference>
<feature type="region of interest" description="Disordered" evidence="5">
    <location>
        <begin position="87"/>
        <end position="121"/>
    </location>
</feature>
<evidence type="ECO:0000313" key="7">
    <source>
        <dbReference type="EMBL" id="PWK48717.1"/>
    </source>
</evidence>
<dbReference type="GO" id="GO:0006826">
    <property type="term" value="P:iron ion transport"/>
    <property type="evidence" value="ECO:0007669"/>
    <property type="project" value="InterPro"/>
</dbReference>
<proteinExistence type="inferred from homology"/>
<name>A0A316G2V5_9ACTN</name>
<protein>
    <submittedName>
        <fullName evidence="7">Enterochelin esterase family protein</fullName>
    </submittedName>
</protein>
<dbReference type="Pfam" id="PF00756">
    <property type="entry name" value="Esterase"/>
    <property type="match status" value="1"/>
</dbReference>
<accession>A0A316G2V5</accession>
<evidence type="ECO:0000313" key="8">
    <source>
        <dbReference type="Proteomes" id="UP000245697"/>
    </source>
</evidence>
<dbReference type="PANTHER" id="PTHR48098">
    <property type="entry name" value="ENTEROCHELIN ESTERASE-RELATED"/>
    <property type="match status" value="1"/>
</dbReference>
<dbReference type="InterPro" id="IPR021764">
    <property type="entry name" value="Enterochelin_esterase_N"/>
</dbReference>
<evidence type="ECO:0000256" key="3">
    <source>
        <dbReference type="ARBA" id="ARBA00022801"/>
    </source>
</evidence>
<organism evidence="7 8">
    <name type="scientific">Actinoplanes xinjiangensis</name>
    <dbReference type="NCBI Taxonomy" id="512350"/>
    <lineage>
        <taxon>Bacteria</taxon>
        <taxon>Bacillati</taxon>
        <taxon>Actinomycetota</taxon>
        <taxon>Actinomycetes</taxon>
        <taxon>Micromonosporales</taxon>
        <taxon>Micromonosporaceae</taxon>
        <taxon>Actinoplanes</taxon>
    </lineage>
</organism>